<keyword evidence="5 6" id="KW-0472">Membrane</keyword>
<dbReference type="Pfam" id="PF07690">
    <property type="entry name" value="MFS_1"/>
    <property type="match status" value="1"/>
</dbReference>
<feature type="transmembrane region" description="Helical" evidence="6">
    <location>
        <begin position="316"/>
        <end position="342"/>
    </location>
</feature>
<organism evidence="7 8">
    <name type="scientific">Amycolatopsis samaneae</name>
    <dbReference type="NCBI Taxonomy" id="664691"/>
    <lineage>
        <taxon>Bacteria</taxon>
        <taxon>Bacillati</taxon>
        <taxon>Actinomycetota</taxon>
        <taxon>Actinomycetes</taxon>
        <taxon>Pseudonocardiales</taxon>
        <taxon>Pseudonocardiaceae</taxon>
        <taxon>Amycolatopsis</taxon>
    </lineage>
</organism>
<evidence type="ECO:0000313" key="7">
    <source>
        <dbReference type="EMBL" id="MFD2462654.1"/>
    </source>
</evidence>
<keyword evidence="8" id="KW-1185">Reference proteome</keyword>
<feature type="transmembrane region" description="Helical" evidence="6">
    <location>
        <begin position="178"/>
        <end position="198"/>
    </location>
</feature>
<gene>
    <name evidence="7" type="ORF">ACFSYJ_28865</name>
</gene>
<dbReference type="PANTHER" id="PTHR23513">
    <property type="entry name" value="INTEGRAL MEMBRANE EFFLUX PROTEIN-RELATED"/>
    <property type="match status" value="1"/>
</dbReference>
<dbReference type="InterPro" id="IPR036259">
    <property type="entry name" value="MFS_trans_sf"/>
</dbReference>
<dbReference type="PANTHER" id="PTHR23513:SF6">
    <property type="entry name" value="MAJOR FACILITATOR SUPERFAMILY ASSOCIATED DOMAIN-CONTAINING PROTEIN"/>
    <property type="match status" value="1"/>
</dbReference>
<dbReference type="RefSeq" id="WP_345403848.1">
    <property type="nucleotide sequence ID" value="NZ_BAABHG010000015.1"/>
</dbReference>
<dbReference type="CDD" id="cd06173">
    <property type="entry name" value="MFS_MefA_like"/>
    <property type="match status" value="1"/>
</dbReference>
<evidence type="ECO:0000256" key="5">
    <source>
        <dbReference type="ARBA" id="ARBA00023136"/>
    </source>
</evidence>
<evidence type="ECO:0000256" key="3">
    <source>
        <dbReference type="ARBA" id="ARBA00022692"/>
    </source>
</evidence>
<evidence type="ECO:0000313" key="8">
    <source>
        <dbReference type="Proteomes" id="UP001597419"/>
    </source>
</evidence>
<feature type="transmembrane region" description="Helical" evidence="6">
    <location>
        <begin position="260"/>
        <end position="282"/>
    </location>
</feature>
<keyword evidence="2" id="KW-1003">Cell membrane</keyword>
<dbReference type="EMBL" id="JBHUKU010000017">
    <property type="protein sequence ID" value="MFD2462654.1"/>
    <property type="molecule type" value="Genomic_DNA"/>
</dbReference>
<comment type="caution">
    <text evidence="7">The sequence shown here is derived from an EMBL/GenBank/DDBJ whole genome shotgun (WGS) entry which is preliminary data.</text>
</comment>
<feature type="transmembrane region" description="Helical" evidence="6">
    <location>
        <begin position="21"/>
        <end position="39"/>
    </location>
</feature>
<protein>
    <submittedName>
        <fullName evidence="7">MFS transporter</fullName>
    </submittedName>
</protein>
<comment type="subcellular location">
    <subcellularLocation>
        <location evidence="1">Cell membrane</location>
        <topology evidence="1">Multi-pass membrane protein</topology>
    </subcellularLocation>
</comment>
<feature type="transmembrane region" description="Helical" evidence="6">
    <location>
        <begin position="380"/>
        <end position="404"/>
    </location>
</feature>
<keyword evidence="4 6" id="KW-1133">Transmembrane helix</keyword>
<feature type="transmembrane region" description="Helical" evidence="6">
    <location>
        <begin position="289"/>
        <end position="310"/>
    </location>
</feature>
<evidence type="ECO:0000256" key="4">
    <source>
        <dbReference type="ARBA" id="ARBA00022989"/>
    </source>
</evidence>
<feature type="transmembrane region" description="Helical" evidence="6">
    <location>
        <begin position="91"/>
        <end position="113"/>
    </location>
</feature>
<feature type="transmembrane region" description="Helical" evidence="6">
    <location>
        <begin position="59"/>
        <end position="79"/>
    </location>
</feature>
<reference evidence="8" key="1">
    <citation type="journal article" date="2019" name="Int. J. Syst. Evol. Microbiol.">
        <title>The Global Catalogue of Microorganisms (GCM) 10K type strain sequencing project: providing services to taxonomists for standard genome sequencing and annotation.</title>
        <authorList>
            <consortium name="The Broad Institute Genomics Platform"/>
            <consortium name="The Broad Institute Genome Sequencing Center for Infectious Disease"/>
            <person name="Wu L."/>
            <person name="Ma J."/>
        </authorList>
    </citation>
    <scope>NUCLEOTIDE SEQUENCE [LARGE SCALE GENOMIC DNA]</scope>
    <source>
        <strain evidence="8">CGMCC 4.7643</strain>
    </source>
</reference>
<sequence>MTDTVRDPARPAGRSLGRNRDFLRLWLAAGCTILGGHITDVVYPLVVLWQTGSAGQAGLVGFAALLPQLLVQLPAGALVDRWDRRKVMISADVGCLLATGGVAVLVATGRIWIPVLMAAAFLQGSCVVFYQLAERAAVPRLVAPEQLGSAMSRNEARSRVAALLGQPVGSALFAVLRWVPFVATAVLHLVSLAAVLLIRKPMQGDRPPPRHLRTEIAEGIAWMWRQRFLRTVIGLIAATNVVFRGLTMALMVIVHSGGGSAAIVGVVSVAGGIGGTLGALSGTWWMKRVSLGAVAIGGLIVWSVLVPVPAFVQDPIVIAVLFAANGYVGGVFNVVGGVYMVGTTPDALQGRVNSVAGLVLVGAVSAGSLLSGYLLDAAGVVRTVLALGALMVLLAMLAVLSPVVRARTGREGRLSPP</sequence>
<keyword evidence="3 6" id="KW-0812">Transmembrane</keyword>
<accession>A0ABW5GPD6</accession>
<dbReference type="SUPFAM" id="SSF103473">
    <property type="entry name" value="MFS general substrate transporter"/>
    <property type="match status" value="1"/>
</dbReference>
<evidence type="ECO:0000256" key="2">
    <source>
        <dbReference type="ARBA" id="ARBA00022475"/>
    </source>
</evidence>
<feature type="transmembrane region" description="Helical" evidence="6">
    <location>
        <begin position="354"/>
        <end position="374"/>
    </location>
</feature>
<dbReference type="Gene3D" id="1.20.1250.20">
    <property type="entry name" value="MFS general substrate transporter like domains"/>
    <property type="match status" value="1"/>
</dbReference>
<proteinExistence type="predicted"/>
<dbReference type="InterPro" id="IPR011701">
    <property type="entry name" value="MFS"/>
</dbReference>
<evidence type="ECO:0000256" key="1">
    <source>
        <dbReference type="ARBA" id="ARBA00004651"/>
    </source>
</evidence>
<feature type="transmembrane region" description="Helical" evidence="6">
    <location>
        <begin position="232"/>
        <end position="254"/>
    </location>
</feature>
<name>A0ABW5GPD6_9PSEU</name>
<dbReference type="Proteomes" id="UP001597419">
    <property type="component" value="Unassembled WGS sequence"/>
</dbReference>
<evidence type="ECO:0000256" key="6">
    <source>
        <dbReference type="SAM" id="Phobius"/>
    </source>
</evidence>